<keyword evidence="1" id="KW-0472">Membrane</keyword>
<dbReference type="Proteomes" id="UP000192132">
    <property type="component" value="Unassembled WGS sequence"/>
</dbReference>
<dbReference type="RefSeq" id="WP_076878475.1">
    <property type="nucleotide sequence ID" value="NZ_MLCN01000025.1"/>
</dbReference>
<protein>
    <submittedName>
        <fullName evidence="2">Uncharacterized protein</fullName>
    </submittedName>
</protein>
<accession>A0A1S8CSY0</accession>
<evidence type="ECO:0000313" key="2">
    <source>
        <dbReference type="EMBL" id="ONG39229.1"/>
    </source>
</evidence>
<keyword evidence="3" id="KW-1185">Reference proteome</keyword>
<dbReference type="OrthoDB" id="8605367at2"/>
<keyword evidence="1" id="KW-1133">Transmembrane helix</keyword>
<organism evidence="2 3">
    <name type="scientific">Alkanindiges hydrocarboniclasticus</name>
    <dbReference type="NCBI Taxonomy" id="1907941"/>
    <lineage>
        <taxon>Bacteria</taxon>
        <taxon>Pseudomonadati</taxon>
        <taxon>Pseudomonadota</taxon>
        <taxon>Gammaproteobacteria</taxon>
        <taxon>Moraxellales</taxon>
        <taxon>Moraxellaceae</taxon>
        <taxon>Alkanindiges</taxon>
    </lineage>
</organism>
<evidence type="ECO:0000256" key="1">
    <source>
        <dbReference type="SAM" id="Phobius"/>
    </source>
</evidence>
<feature type="transmembrane region" description="Helical" evidence="1">
    <location>
        <begin position="7"/>
        <end position="28"/>
    </location>
</feature>
<proteinExistence type="predicted"/>
<sequence>MIFKRKIFILLIFVGLILAGMIVGLYYYQHNLSPAVHSVLATSSPSIKYSVTANHQSNPNAYGLLKDAIHTLAKSKQFNDFIKADQLLQQHLKRLTLAQRYEVMESFLQAVNQHISLVDGEKKELSRHNDFFLDVTPEEYQPPLLAKRLLTVLQPEQKKWFSQAINHNFDLLDIGEGFYIIRLNPDYIVKRFAPTLPQADQVFIKAIAQQNQQQFYYDAAIAISWQELGERAIFWENYTKQYPDAYFAKDAQTLAAYYLYFFIHGMDNTRPIEYFNEQENKPVIEGEAKQAFLFIKNKYPNSNVSQKIKQFEDSSLINQTIIEPVKPTQRSTLMGQL</sequence>
<gene>
    <name evidence="2" type="ORF">BKE30_10010</name>
</gene>
<dbReference type="AlphaFoldDB" id="A0A1S8CSY0"/>
<keyword evidence="1" id="KW-0812">Transmembrane</keyword>
<comment type="caution">
    <text evidence="2">The sequence shown here is derived from an EMBL/GenBank/DDBJ whole genome shotgun (WGS) entry which is preliminary data.</text>
</comment>
<reference evidence="2 3" key="1">
    <citation type="submission" date="2016-10" db="EMBL/GenBank/DDBJ databases">
        <title>Draft Genome sequence of Alkanindiges sp. strain H1.</title>
        <authorList>
            <person name="Subhash Y."/>
            <person name="Lee S."/>
        </authorList>
    </citation>
    <scope>NUCLEOTIDE SEQUENCE [LARGE SCALE GENOMIC DNA]</scope>
    <source>
        <strain evidence="2 3">H1</strain>
    </source>
</reference>
<evidence type="ECO:0000313" key="3">
    <source>
        <dbReference type="Proteomes" id="UP000192132"/>
    </source>
</evidence>
<name>A0A1S8CSY0_9GAMM</name>
<dbReference type="STRING" id="1907941.BKE30_10010"/>
<dbReference type="EMBL" id="MLCN01000025">
    <property type="protein sequence ID" value="ONG39229.1"/>
    <property type="molecule type" value="Genomic_DNA"/>
</dbReference>